<protein>
    <submittedName>
        <fullName evidence="1">SIR2-like domain-containing protein</fullName>
    </submittedName>
</protein>
<dbReference type="AlphaFoldDB" id="A0A1H3YZS7"/>
<name>A0A1H3YZS7_9BACT</name>
<dbReference type="RefSeq" id="WP_092346213.1">
    <property type="nucleotide sequence ID" value="NZ_FNQN01000003.1"/>
</dbReference>
<dbReference type="STRING" id="37625.SAMN05660420_01463"/>
<evidence type="ECO:0000313" key="2">
    <source>
        <dbReference type="Proteomes" id="UP000199409"/>
    </source>
</evidence>
<evidence type="ECO:0000313" key="1">
    <source>
        <dbReference type="EMBL" id="SEA17015.1"/>
    </source>
</evidence>
<proteinExistence type="predicted"/>
<reference evidence="1 2" key="1">
    <citation type="submission" date="2016-10" db="EMBL/GenBank/DDBJ databases">
        <authorList>
            <person name="de Groot N.N."/>
        </authorList>
    </citation>
    <scope>NUCLEOTIDE SEQUENCE [LARGE SCALE GENOMIC DNA]</scope>
    <source>
        <strain evidence="1 2">DSM 7343</strain>
    </source>
</reference>
<accession>A0A1H3YZS7</accession>
<dbReference type="OrthoDB" id="9808492at2"/>
<dbReference type="EMBL" id="FNQN01000003">
    <property type="protein sequence ID" value="SEA17015.1"/>
    <property type="molecule type" value="Genomic_DNA"/>
</dbReference>
<sequence length="395" mass="45182">MKTHNPKDVIEQLQVVLSNPSKKIGFLFGAGISAVDKKGHSLIKTSQEMTKTVVAEFDGKMESAVNQIEDEIKSNSETFNVETLLSKISEKEKAVGKEALCGLNKEELTKLRKSIENKIKDIVSVHSHTDFPGKELSHDDFAKWVKHADRKFPVEIFTTNYDYLLESGMEKQKAPYFDGFIGSNKAFFYPEWIEDSLPVKDWTKLWKLHGSLGWDLENDEIIRVSNAKESAMIYPSFLKYDHSRKQPYLSYMDRLSWFLKQEDSVLFVCGYSFGDDHINGMILTALTNSRSSHVFVLKRSKMEESDDLSKYAKDSPKISVYAKRTAVIGGKFGSWKLENEPNRNESYNLLDYGFDEDAVLKDAEWSGEGDFVLGDFKRFSDFLALFYTNSRFVKG</sequence>
<keyword evidence="2" id="KW-1185">Reference proteome</keyword>
<dbReference type="Proteomes" id="UP000199409">
    <property type="component" value="Unassembled WGS sequence"/>
</dbReference>
<dbReference type="Pfam" id="PF13289">
    <property type="entry name" value="SIR2_2"/>
    <property type="match status" value="1"/>
</dbReference>
<gene>
    <name evidence="1" type="ORF">SAMN05660420_01463</name>
</gene>
<organism evidence="1 2">
    <name type="scientific">Desulfuromusa kysingii</name>
    <dbReference type="NCBI Taxonomy" id="37625"/>
    <lineage>
        <taxon>Bacteria</taxon>
        <taxon>Pseudomonadati</taxon>
        <taxon>Thermodesulfobacteriota</taxon>
        <taxon>Desulfuromonadia</taxon>
        <taxon>Desulfuromonadales</taxon>
        <taxon>Geopsychrobacteraceae</taxon>
        <taxon>Desulfuromusa</taxon>
    </lineage>
</organism>